<reference evidence="1 2" key="1">
    <citation type="journal article" date="2018" name="Science">
        <title>The opium poppy genome and morphinan production.</title>
        <authorList>
            <person name="Guo L."/>
            <person name="Winzer T."/>
            <person name="Yang X."/>
            <person name="Li Y."/>
            <person name="Ning Z."/>
            <person name="He Z."/>
            <person name="Teodor R."/>
            <person name="Lu Y."/>
            <person name="Bowser T.A."/>
            <person name="Graham I.A."/>
            <person name="Ye K."/>
        </authorList>
    </citation>
    <scope>NUCLEOTIDE SEQUENCE [LARGE SCALE GENOMIC DNA]</scope>
    <source>
        <strain evidence="2">cv. HN1</strain>
        <tissue evidence="1">Leaves</tissue>
    </source>
</reference>
<organism evidence="1 2">
    <name type="scientific">Papaver somniferum</name>
    <name type="common">Opium poppy</name>
    <dbReference type="NCBI Taxonomy" id="3469"/>
    <lineage>
        <taxon>Eukaryota</taxon>
        <taxon>Viridiplantae</taxon>
        <taxon>Streptophyta</taxon>
        <taxon>Embryophyta</taxon>
        <taxon>Tracheophyta</taxon>
        <taxon>Spermatophyta</taxon>
        <taxon>Magnoliopsida</taxon>
        <taxon>Ranunculales</taxon>
        <taxon>Papaveraceae</taxon>
        <taxon>Papaveroideae</taxon>
        <taxon>Papaver</taxon>
    </lineage>
</organism>
<dbReference type="AlphaFoldDB" id="A0A4Y7LAD4"/>
<name>A0A4Y7LAD4_PAPSO</name>
<dbReference type="Proteomes" id="UP000316621">
    <property type="component" value="Chromosome 10"/>
</dbReference>
<dbReference type="OMA" id="IETKSAW"/>
<protein>
    <submittedName>
        <fullName evidence="1">Uncharacterized protein</fullName>
    </submittedName>
</protein>
<dbReference type="STRING" id="3469.A0A4Y7LAD4"/>
<accession>A0A4Y7LAD4</accession>
<sequence>MPRHLSSIAADAITAFMLILGSAKESPRKILITGELHEFPDDVKMHCTACLAEMLDGFSADIETKSAWNSNKDKFLEDEMKVLGETKSIGFLFTPHSIPNNLTEKIWAAHNLITKARTQSIERVKEIVEMEKMADYSCSPDYITT</sequence>
<dbReference type="EMBL" id="CM010724">
    <property type="protein sequence ID" value="RZC81478.1"/>
    <property type="molecule type" value="Genomic_DNA"/>
</dbReference>
<proteinExistence type="predicted"/>
<dbReference type="Gramene" id="RZC81478">
    <property type="protein sequence ID" value="RZC81478"/>
    <property type="gene ID" value="C5167_044063"/>
</dbReference>
<keyword evidence="2" id="KW-1185">Reference proteome</keyword>
<evidence type="ECO:0000313" key="2">
    <source>
        <dbReference type="Proteomes" id="UP000316621"/>
    </source>
</evidence>
<evidence type="ECO:0000313" key="1">
    <source>
        <dbReference type="EMBL" id="RZC81478.1"/>
    </source>
</evidence>
<gene>
    <name evidence="1" type="ORF">C5167_044063</name>
</gene>